<keyword evidence="3" id="KW-1185">Reference proteome</keyword>
<name>A0A7S9DWA9_9ALTE</name>
<feature type="signal peptide" evidence="1">
    <location>
        <begin position="1"/>
        <end position="25"/>
    </location>
</feature>
<sequence length="133" mass="14475">MNKLKVLPLGLTVLALSAGLNTAMADSYPKELEKDLISICRHAAENDRVDLHRAVLQIVPGKNIAGPAYRMVGKGLMCNDMTVANFASYYGAADTLRILERFGDPLKPRVEIKDLETARIVPETINAVLVAAK</sequence>
<dbReference type="EMBL" id="CP064795">
    <property type="protein sequence ID" value="QPG05078.1"/>
    <property type="molecule type" value="Genomic_DNA"/>
</dbReference>
<evidence type="ECO:0000313" key="3">
    <source>
        <dbReference type="Proteomes" id="UP000595095"/>
    </source>
</evidence>
<dbReference type="Proteomes" id="UP000595095">
    <property type="component" value="Chromosome"/>
</dbReference>
<organism evidence="2 3">
    <name type="scientific">Salinimonas marina</name>
    <dbReference type="NCBI Taxonomy" id="2785918"/>
    <lineage>
        <taxon>Bacteria</taxon>
        <taxon>Pseudomonadati</taxon>
        <taxon>Pseudomonadota</taxon>
        <taxon>Gammaproteobacteria</taxon>
        <taxon>Alteromonadales</taxon>
        <taxon>Alteromonadaceae</taxon>
        <taxon>Alteromonas/Salinimonas group</taxon>
        <taxon>Salinimonas</taxon>
    </lineage>
</organism>
<keyword evidence="1" id="KW-0732">Signal</keyword>
<gene>
    <name evidence="2" type="ORF">IT774_13185</name>
</gene>
<dbReference type="RefSeq" id="WP_195810169.1">
    <property type="nucleotide sequence ID" value="NZ_CP064795.1"/>
</dbReference>
<proteinExistence type="predicted"/>
<dbReference type="KEGG" id="smaa:IT774_13185"/>
<protein>
    <submittedName>
        <fullName evidence="2">DUF3718 domain-containing protein</fullName>
    </submittedName>
</protein>
<feature type="chain" id="PRO_5032451666" evidence="1">
    <location>
        <begin position="26"/>
        <end position="133"/>
    </location>
</feature>
<reference evidence="2 3" key="1">
    <citation type="submission" date="2020-11" db="EMBL/GenBank/DDBJ databases">
        <title>Complete genome sequence for Salinimonas sp. strain G2-b.</title>
        <authorList>
            <person name="Park S.-J."/>
        </authorList>
    </citation>
    <scope>NUCLEOTIDE SEQUENCE [LARGE SCALE GENOMIC DNA]</scope>
    <source>
        <strain evidence="2 3">G2-b</strain>
    </source>
</reference>
<accession>A0A7S9DWA9</accession>
<evidence type="ECO:0000313" key="2">
    <source>
        <dbReference type="EMBL" id="QPG05078.1"/>
    </source>
</evidence>
<dbReference type="AlphaFoldDB" id="A0A7S9DWA9"/>
<evidence type="ECO:0000256" key="1">
    <source>
        <dbReference type="SAM" id="SignalP"/>
    </source>
</evidence>